<keyword evidence="2" id="KW-1185">Reference proteome</keyword>
<organism evidence="1 2">
    <name type="scientific">Clostridium fessum</name>
    <dbReference type="NCBI Taxonomy" id="2126740"/>
    <lineage>
        <taxon>Bacteria</taxon>
        <taxon>Bacillati</taxon>
        <taxon>Bacillota</taxon>
        <taxon>Clostridia</taxon>
        <taxon>Eubacteriales</taxon>
        <taxon>Clostridiaceae</taxon>
        <taxon>Clostridium</taxon>
    </lineage>
</organism>
<reference evidence="1 2" key="1">
    <citation type="submission" date="2018-03" db="EMBL/GenBank/DDBJ databases">
        <title>Lachnoclostridium SNUG30386 gen.nov., sp.nov., isolated from human faeces.</title>
        <authorList>
            <person name="Seo B."/>
            <person name="Jeon K."/>
            <person name="Ko G."/>
        </authorList>
    </citation>
    <scope>NUCLEOTIDE SEQUENCE [LARGE SCALE GENOMIC DNA]</scope>
    <source>
        <strain evidence="1 2">SNUG30386</strain>
    </source>
</reference>
<dbReference type="AlphaFoldDB" id="A0A2T3FNZ6"/>
<proteinExistence type="predicted"/>
<gene>
    <name evidence="1" type="ORF">C7U56_10795</name>
</gene>
<sequence length="126" mass="14516">MTFYEQMVPALSILLEIGETLKAPIYGTLLQKKRNYTFGYLGLSESALLVSLLQGDSKKLKGSSRIPFSNIQKTKVRKSLFPLQYILKIYLTDGDMIKFRISKKVYGFTTQEENLDIFLNKMKTYI</sequence>
<comment type="caution">
    <text evidence="1">The sequence shown here is derived from an EMBL/GenBank/DDBJ whole genome shotgun (WGS) entry which is preliminary data.</text>
</comment>
<dbReference type="RefSeq" id="WP_004612782.1">
    <property type="nucleotide sequence ID" value="NZ_JAQEGZ010000028.1"/>
</dbReference>
<evidence type="ECO:0000313" key="2">
    <source>
        <dbReference type="Proteomes" id="UP000241048"/>
    </source>
</evidence>
<accession>A0A2T3FNZ6</accession>
<evidence type="ECO:0008006" key="3">
    <source>
        <dbReference type="Google" id="ProtNLM"/>
    </source>
</evidence>
<evidence type="ECO:0000313" key="1">
    <source>
        <dbReference type="EMBL" id="PST37018.1"/>
    </source>
</evidence>
<name>A0A2T3FNZ6_9CLOT</name>
<dbReference type="EMBL" id="PYLO01000003">
    <property type="protein sequence ID" value="PST37018.1"/>
    <property type="molecule type" value="Genomic_DNA"/>
</dbReference>
<protein>
    <recommendedName>
        <fullName evidence="3">YokE-like PH domain-containing protein</fullName>
    </recommendedName>
</protein>
<dbReference type="Proteomes" id="UP000241048">
    <property type="component" value="Unassembled WGS sequence"/>
</dbReference>